<gene>
    <name evidence="1" type="ORF">SD1D_0583</name>
</gene>
<sequence>MGQVIMTYMLIFFITMNTPLSPMEALDLVKEKYACNFIKSSIEDNLTDYYYKLDFGDYYLVYEDRDKISGSYLIHLYEFVLDDIDTGLGHTVTYGWYWVNPYTGAIEVYNDGLEGN</sequence>
<dbReference type="AlphaFoldDB" id="A0A0K8J448"/>
<accession>A0A0K8J448</accession>
<dbReference type="KEGG" id="hsd:SD1D_0583"/>
<dbReference type="RefSeq" id="WP_058257531.1">
    <property type="nucleotide sequence ID" value="NZ_DUPS01000057.1"/>
</dbReference>
<protein>
    <submittedName>
        <fullName evidence="1">Uncharacterized protein</fullName>
    </submittedName>
</protein>
<evidence type="ECO:0000313" key="1">
    <source>
        <dbReference type="EMBL" id="CUH92134.1"/>
    </source>
</evidence>
<reference evidence="2" key="1">
    <citation type="submission" date="2015-09" db="EMBL/GenBank/DDBJ databases">
        <authorList>
            <person name="Wibberg D."/>
        </authorList>
    </citation>
    <scope>NUCLEOTIDE SEQUENCE [LARGE SCALE GENOMIC DNA]</scope>
    <source>
        <strain evidence="2">SD1D</strain>
    </source>
</reference>
<organism evidence="1 2">
    <name type="scientific">Herbinix luporum</name>
    <dbReference type="NCBI Taxonomy" id="1679721"/>
    <lineage>
        <taxon>Bacteria</taxon>
        <taxon>Bacillati</taxon>
        <taxon>Bacillota</taxon>
        <taxon>Clostridia</taxon>
        <taxon>Lachnospirales</taxon>
        <taxon>Lachnospiraceae</taxon>
        <taxon>Herbinix</taxon>
    </lineage>
</organism>
<dbReference type="Proteomes" id="UP000196053">
    <property type="component" value="Chromosome I"/>
</dbReference>
<dbReference type="OrthoDB" id="574706at2"/>
<keyword evidence="2" id="KW-1185">Reference proteome</keyword>
<name>A0A0K8J448_9FIRM</name>
<proteinExistence type="predicted"/>
<evidence type="ECO:0000313" key="2">
    <source>
        <dbReference type="Proteomes" id="UP000196053"/>
    </source>
</evidence>
<dbReference type="EMBL" id="LN879430">
    <property type="protein sequence ID" value="CUH92134.1"/>
    <property type="molecule type" value="Genomic_DNA"/>
</dbReference>